<feature type="region of interest" description="Disordered" evidence="1">
    <location>
        <begin position="583"/>
        <end position="615"/>
    </location>
</feature>
<feature type="compositionally biased region" description="Polar residues" evidence="1">
    <location>
        <begin position="1066"/>
        <end position="1083"/>
    </location>
</feature>
<protein>
    <submittedName>
        <fullName evidence="3">Nuclear protein, ataxia-telangiectasia locus</fullName>
    </submittedName>
    <submittedName>
        <fullName evidence="5">Protein NPAT</fullName>
    </submittedName>
</protein>
<feature type="compositionally biased region" description="Low complexity" evidence="1">
    <location>
        <begin position="1207"/>
        <end position="1225"/>
    </location>
</feature>
<reference evidence="4" key="1">
    <citation type="submission" date="2015-09" db="EMBL/GenBank/DDBJ databases">
        <authorList>
            <person name="Sai Rama Sridatta P."/>
        </authorList>
    </citation>
    <scope>NUCLEOTIDE SEQUENCE [LARGE SCALE GENOMIC DNA]</scope>
</reference>
<evidence type="ECO:0000313" key="5">
    <source>
        <dbReference type="RefSeq" id="XP_018517614.1"/>
    </source>
</evidence>
<feature type="region of interest" description="Disordered" evidence="1">
    <location>
        <begin position="535"/>
        <end position="563"/>
    </location>
</feature>
<reference evidence="3" key="3">
    <citation type="submission" date="2025-05" db="UniProtKB">
        <authorList>
            <consortium name="Ensembl"/>
        </authorList>
    </citation>
    <scope>IDENTIFICATION</scope>
</reference>
<dbReference type="GeneID" id="108873773"/>
<keyword evidence="4" id="KW-1185">Reference proteome</keyword>
<dbReference type="GeneTree" id="ENSGT00390000012388"/>
<feature type="compositionally biased region" description="Polar residues" evidence="1">
    <location>
        <begin position="1162"/>
        <end position="1171"/>
    </location>
</feature>
<feature type="compositionally biased region" description="Basic and acidic residues" evidence="1">
    <location>
        <begin position="1019"/>
        <end position="1041"/>
    </location>
</feature>
<proteinExistence type="predicted"/>
<sequence length="1411" mass="149101">MLLPSDVARLVLGYLQEEGLSATSQAFIHESPNLKEYAEHTTADGTIPACVFSVFGKGLTTILNEYVAAKTKESSHEVPAMMTSLWKKLDFTLNQIKSLQNSPAISACQRTRSRLGVANMARQRVLTVASSGGVLCSSVSETSSIISPAHTSHSMLGHSTPVSFSAPNLRLAPGSGTHQQIHDGSRLLNTPRDSPVQIIVSEHRLNPGPMSPGRRKWDTPRKRSGALSGSSGPGRSATTVSTLSAEPQPEEVVDENFPQLVIQNARDKILGDRSLQEKLAENINKILANEPMPQTSKASSTTVEADQSIDEILGLQGEIHMSDDAIHDILEQTESDPAFQALFDLFDYNKSKFPDGEPGEGDISSSPEESDTAGSSSTVRPLQSDDPGTTHRDTNVSDTTPTTVKTRAGQDRKTRKSTAPTLLKKTVLAPSNRASRIENSSAKLLVSHRDHRGVSSAAGDLNRKERVSLFNNSVGVSLMDIDEPLNTPPPPSDSLATQEPATKDSTSATTGLCETTTVPSSRASAAFVAPLVTSASNVDKRQEHKQAQGPTEQPATAPSSALSNQPAFLSPVQVELNNTPTLTADLSHMPVSSGGGYTQPVLTQSESASSSSASSDLTVIAVPTSSSASTAAPFTAMSRSPISASTSTTLTAAPASSAPASPASLSSFAPVAAAAAPDPSSTNPGKAAADSSNIVSLKIIISDNQDEDSSSDTALNQAISSISGDKIPTIYLSSPAKSPGTGTGTGTGPGTPKANLDEAAQAVSGLQSSEAHASPLSSKAGALVASPLTGTSQAQQSYIIQLPLDTSNPALQGATASYFLVTEPPTTDTQTRQVLLPAGVSKGPANQFGVTTPTRSQAYPTGSAIIVPSPVKPMMLPISVVGQNTLGNVQMVSNQLVAIPNPVPVQQSESVKANPPTMANKQQSTTAGTEENLVGKVIQPVTAENSGQQDASKGSSHRRILCFESSADVQPQTSKTTQITTTYIHTSTSQPVQQPEKSNTQQAPRTKPTILGGNKPKRRVETVRCPADHQTPRGLVKEAEKSIPPQQHHKDLVKKNSRKQDHNIHSQKSQSASTSRVDSSQPETLKKSESGRRSKSIDRKHNHDKGHDEAKANDHHNARSSSSDSTLKSGTRKEREESSRKEPAEKAAAKSREGRTEKRTPSQEMPNVTANKENEMKGSMQEQQQQSIPSSSASRDFSPPAASQSTSNSQSKAAKAPSKTSSLAKQAAEMLQDIQGLNSPSTPVKRPGAGSSDLSLTRTPGAGCNQEESADCIRTPSRQKKDKDAEGTPKRLMPPNTPDVPTCSPASEAGSENSINMAAHTLMILSRAAIARTGTPLKDSLRQDGVGEKSPTSSKNSKKRKQSSPTDSPPAKKDSKRSPSKKKDRERKKLVDCFPHDLDVDKFLSSLHYDE</sequence>
<dbReference type="PANTHER" id="PTHR15087">
    <property type="entry name" value="PROTEIN NPAT"/>
    <property type="match status" value="1"/>
</dbReference>
<reference evidence="5" key="2">
    <citation type="submission" date="2025-04" db="UniProtKB">
        <authorList>
            <consortium name="RefSeq"/>
        </authorList>
    </citation>
    <scope>IDENTIFICATION</scope>
    <source>
        <tissue evidence="5">Brain</tissue>
    </source>
</reference>
<dbReference type="Proteomes" id="UP000694890">
    <property type="component" value="Linkage group LG21"/>
</dbReference>
<feature type="compositionally biased region" description="Polar residues" evidence="1">
    <location>
        <begin position="548"/>
        <end position="563"/>
    </location>
</feature>
<dbReference type="Pfam" id="PF15712">
    <property type="entry name" value="NPAT_C"/>
    <property type="match status" value="1"/>
</dbReference>
<feature type="compositionally biased region" description="Low complexity" evidence="1">
    <location>
        <begin position="605"/>
        <end position="615"/>
    </location>
</feature>
<feature type="compositionally biased region" description="Basic and acidic residues" evidence="1">
    <location>
        <begin position="1048"/>
        <end position="1064"/>
    </location>
</feature>
<dbReference type="GO" id="GO:0005634">
    <property type="term" value="C:nucleus"/>
    <property type="evidence" value="ECO:0007669"/>
    <property type="project" value="TreeGrafter"/>
</dbReference>
<feature type="region of interest" description="Disordered" evidence="1">
    <location>
        <begin position="907"/>
        <end position="929"/>
    </location>
</feature>
<dbReference type="InterPro" id="IPR052850">
    <property type="entry name" value="NPAT_LisH"/>
</dbReference>
<feature type="compositionally biased region" description="Polar residues" evidence="1">
    <location>
        <begin position="991"/>
        <end position="1004"/>
    </location>
</feature>
<dbReference type="RefSeq" id="XP_018517614.1">
    <property type="nucleotide sequence ID" value="XM_018662098.2"/>
</dbReference>
<name>A0A4W6CS96_LATCA</name>
<dbReference type="InterPro" id="IPR031442">
    <property type="entry name" value="NPAT_C"/>
</dbReference>
<feature type="region of interest" description="Disordered" evidence="1">
    <location>
        <begin position="730"/>
        <end position="755"/>
    </location>
</feature>
<dbReference type="KEGG" id="lcf:108873773"/>
<dbReference type="PANTHER" id="PTHR15087:SF14">
    <property type="entry name" value="PROTEIN NPAT"/>
    <property type="match status" value="1"/>
</dbReference>
<feature type="compositionally biased region" description="Polar residues" evidence="1">
    <location>
        <begin position="432"/>
        <end position="442"/>
    </location>
</feature>
<dbReference type="GO" id="GO:0003712">
    <property type="term" value="F:transcription coregulator activity"/>
    <property type="evidence" value="ECO:0007669"/>
    <property type="project" value="TreeGrafter"/>
</dbReference>
<feature type="compositionally biased region" description="Basic and acidic residues" evidence="1">
    <location>
        <begin position="1131"/>
        <end position="1161"/>
    </location>
</feature>
<dbReference type="PROSITE" id="PS50896">
    <property type="entry name" value="LISH"/>
    <property type="match status" value="1"/>
</dbReference>
<dbReference type="Proteomes" id="UP000314980">
    <property type="component" value="Unassembled WGS sequence"/>
</dbReference>
<feature type="region of interest" description="Disordered" evidence="1">
    <location>
        <begin position="201"/>
        <end position="252"/>
    </location>
</feature>
<feature type="compositionally biased region" description="Basic and acidic residues" evidence="1">
    <location>
        <begin position="1084"/>
        <end position="1117"/>
    </location>
</feature>
<dbReference type="STRING" id="8187.ENSLCAP00010015226"/>
<organism evidence="3 4">
    <name type="scientific">Lates calcarifer</name>
    <name type="common">Barramundi</name>
    <name type="synonym">Holocentrus calcarifer</name>
    <dbReference type="NCBI Taxonomy" id="8187"/>
    <lineage>
        <taxon>Eukaryota</taxon>
        <taxon>Metazoa</taxon>
        <taxon>Chordata</taxon>
        <taxon>Craniata</taxon>
        <taxon>Vertebrata</taxon>
        <taxon>Euteleostomi</taxon>
        <taxon>Actinopterygii</taxon>
        <taxon>Neopterygii</taxon>
        <taxon>Teleostei</taxon>
        <taxon>Neoteleostei</taxon>
        <taxon>Acanthomorphata</taxon>
        <taxon>Carangaria</taxon>
        <taxon>Carangaria incertae sedis</taxon>
        <taxon>Centropomidae</taxon>
        <taxon>Lates</taxon>
    </lineage>
</organism>
<feature type="compositionally biased region" description="Polar residues" evidence="1">
    <location>
        <begin position="494"/>
        <end position="519"/>
    </location>
</feature>
<feature type="compositionally biased region" description="Basic and acidic residues" evidence="1">
    <location>
        <begin position="1279"/>
        <end position="1289"/>
    </location>
</feature>
<dbReference type="Ensembl" id="ENSLCAT00010015546.1">
    <property type="protein sequence ID" value="ENSLCAP00010015226.1"/>
    <property type="gene ID" value="ENSLCAG00010007223.1"/>
</dbReference>
<dbReference type="InParanoid" id="A0A4W6CS96"/>
<feature type="compositionally biased region" description="Low complexity" evidence="1">
    <location>
        <begin position="1179"/>
        <end position="1194"/>
    </location>
</feature>
<evidence type="ECO:0000259" key="2">
    <source>
        <dbReference type="Pfam" id="PF15712"/>
    </source>
</evidence>
<evidence type="ECO:0000313" key="3">
    <source>
        <dbReference type="Ensembl" id="ENSLCAP00010015226.1"/>
    </source>
</evidence>
<feature type="region of interest" description="Disordered" evidence="1">
    <location>
        <begin position="1335"/>
        <end position="1392"/>
    </location>
</feature>
<feature type="compositionally biased region" description="Polar residues" evidence="1">
    <location>
        <begin position="236"/>
        <end position="245"/>
    </location>
</feature>
<feature type="compositionally biased region" description="Polar residues" evidence="1">
    <location>
        <begin position="396"/>
        <end position="405"/>
    </location>
</feature>
<dbReference type="InterPro" id="IPR006594">
    <property type="entry name" value="LisH"/>
</dbReference>
<evidence type="ECO:0000256" key="1">
    <source>
        <dbReference type="SAM" id="MobiDB-lite"/>
    </source>
</evidence>
<feature type="compositionally biased region" description="Polar residues" evidence="1">
    <location>
        <begin position="363"/>
        <end position="381"/>
    </location>
</feature>
<gene>
    <name evidence="3 5" type="primary">npat</name>
</gene>
<dbReference type="OrthoDB" id="6287635at2759"/>
<feature type="region of interest" description="Disordered" evidence="1">
    <location>
        <begin position="985"/>
        <end position="1314"/>
    </location>
</feature>
<feature type="domain" description="Protein NPAT C-terminal" evidence="2">
    <location>
        <begin position="717"/>
        <end position="1411"/>
    </location>
</feature>
<dbReference type="SMART" id="SM00667">
    <property type="entry name" value="LisH"/>
    <property type="match status" value="1"/>
</dbReference>
<dbReference type="CTD" id="4863"/>
<feature type="region of interest" description="Disordered" evidence="1">
    <location>
        <begin position="352"/>
        <end position="442"/>
    </location>
</feature>
<feature type="compositionally biased region" description="Basic and acidic residues" evidence="1">
    <location>
        <begin position="1370"/>
        <end position="1392"/>
    </location>
</feature>
<evidence type="ECO:0000313" key="4">
    <source>
        <dbReference type="Proteomes" id="UP000314980"/>
    </source>
</evidence>
<accession>A0A4W6CS96</accession>
<feature type="region of interest" description="Disordered" evidence="1">
    <location>
        <begin position="480"/>
        <end position="519"/>
    </location>
</feature>